<protein>
    <submittedName>
        <fullName evidence="1">Uncharacterized protein</fullName>
    </submittedName>
</protein>
<name>A0A7W1XQA7_9BACL</name>
<evidence type="ECO:0000313" key="1">
    <source>
        <dbReference type="EMBL" id="MBA4601202.1"/>
    </source>
</evidence>
<proteinExistence type="predicted"/>
<dbReference type="AlphaFoldDB" id="A0A7W1XQA7"/>
<dbReference type="EMBL" id="JACEOL010000006">
    <property type="protein sequence ID" value="MBA4601202.1"/>
    <property type="molecule type" value="Genomic_DNA"/>
</dbReference>
<evidence type="ECO:0000313" key="2">
    <source>
        <dbReference type="Proteomes" id="UP000538292"/>
    </source>
</evidence>
<gene>
    <name evidence="1" type="ORF">H2C83_02440</name>
</gene>
<sequence length="88" mass="10631">MHREREWALNKHAFDLKKHWELIRTIKLTMRRAWNMLSWSVRRGSVNKSQTRHLMPIRFERDLMGTIVCNSHDKVIAWLESEKAESMA</sequence>
<organism evidence="1 2">
    <name type="scientific">Thermoactinomyces mirandus</name>
    <dbReference type="NCBI Taxonomy" id="2756294"/>
    <lineage>
        <taxon>Bacteria</taxon>
        <taxon>Bacillati</taxon>
        <taxon>Bacillota</taxon>
        <taxon>Bacilli</taxon>
        <taxon>Bacillales</taxon>
        <taxon>Thermoactinomycetaceae</taxon>
        <taxon>Thermoactinomyces</taxon>
    </lineage>
</organism>
<keyword evidence="2" id="KW-1185">Reference proteome</keyword>
<accession>A0A7W1XQA7</accession>
<reference evidence="1 2" key="1">
    <citation type="submission" date="2020-07" db="EMBL/GenBank/DDBJ databases">
        <title>Thermoactinomyces phylogeny.</title>
        <authorList>
            <person name="Dunlap C."/>
        </authorList>
    </citation>
    <scope>NUCLEOTIDE SEQUENCE [LARGE SCALE GENOMIC DNA]</scope>
    <source>
        <strain evidence="1 2">AMNI-1</strain>
    </source>
</reference>
<dbReference type="RefSeq" id="WP_181737422.1">
    <property type="nucleotide sequence ID" value="NZ_JACEOL010000006.1"/>
</dbReference>
<comment type="caution">
    <text evidence="1">The sequence shown here is derived from an EMBL/GenBank/DDBJ whole genome shotgun (WGS) entry which is preliminary data.</text>
</comment>
<dbReference type="Proteomes" id="UP000538292">
    <property type="component" value="Unassembled WGS sequence"/>
</dbReference>